<dbReference type="VEuPathDB" id="FungiDB:SDRG_10914"/>
<evidence type="ECO:0000313" key="5">
    <source>
        <dbReference type="Proteomes" id="UP000030762"/>
    </source>
</evidence>
<dbReference type="InParanoid" id="T0Q9I3"/>
<dbReference type="AlphaFoldDB" id="T0Q9I3"/>
<accession>T0Q9I3</accession>
<dbReference type="STRING" id="1156394.T0Q9I3"/>
<dbReference type="PANTHER" id="PTHR15666">
    <property type="entry name" value="COMM DOMAIN CONTAINING PROTEIN 5"/>
    <property type="match status" value="1"/>
</dbReference>
<evidence type="ECO:0000256" key="2">
    <source>
        <dbReference type="ARBA" id="ARBA00093452"/>
    </source>
</evidence>
<dbReference type="InterPro" id="IPR037357">
    <property type="entry name" value="COMMD5"/>
</dbReference>
<sequence>MVVRSKIRLTMGLQGAVDEVAAALAATPAVDAVASFTSVVHELPHNAPSDAPMTAMRALLAEIADDLVGATDAIAKASLPPPLVAAILRHTTELQARTPGAAIAHLHRLDWRVDITVATSSIAPIWQPTVVLRFRLTDGTIRVTELPLQQFHELRYNTAKILQEMNQLERHPIMRLTQNGQTSV</sequence>
<dbReference type="PROSITE" id="PS51269">
    <property type="entry name" value="COMM"/>
    <property type="match status" value="1"/>
</dbReference>
<dbReference type="EMBL" id="JH767169">
    <property type="protein sequence ID" value="EQC31311.1"/>
    <property type="molecule type" value="Genomic_DNA"/>
</dbReference>
<evidence type="ECO:0000256" key="1">
    <source>
        <dbReference type="ARBA" id="ARBA00016556"/>
    </source>
</evidence>
<feature type="domain" description="COMM" evidence="3">
    <location>
        <begin position="105"/>
        <end position="169"/>
    </location>
</feature>
<dbReference type="InterPro" id="IPR017920">
    <property type="entry name" value="COMM"/>
</dbReference>
<evidence type="ECO:0000313" key="4">
    <source>
        <dbReference type="EMBL" id="EQC31311.1"/>
    </source>
</evidence>
<name>T0Q9I3_SAPDV</name>
<evidence type="ECO:0000259" key="3">
    <source>
        <dbReference type="PROSITE" id="PS51269"/>
    </source>
</evidence>
<dbReference type="OMA" id="LERHPIM"/>
<dbReference type="OrthoDB" id="203754at2759"/>
<dbReference type="Proteomes" id="UP000030762">
    <property type="component" value="Unassembled WGS sequence"/>
</dbReference>
<protein>
    <recommendedName>
        <fullName evidence="1">COMM domain-containing protein 5</fullName>
    </recommendedName>
</protein>
<comment type="similarity">
    <text evidence="2">Belongs to the COMM domain-containing protein 5 family.</text>
</comment>
<gene>
    <name evidence="4" type="ORF">SDRG_10914</name>
</gene>
<reference evidence="4 5" key="1">
    <citation type="submission" date="2012-04" db="EMBL/GenBank/DDBJ databases">
        <title>The Genome Sequence of Saprolegnia declina VS20.</title>
        <authorList>
            <consortium name="The Broad Institute Genome Sequencing Platform"/>
            <person name="Russ C."/>
            <person name="Nusbaum C."/>
            <person name="Tyler B."/>
            <person name="van West P."/>
            <person name="Dieguez-Uribeondo J."/>
            <person name="de Bruijn I."/>
            <person name="Tripathy S."/>
            <person name="Jiang R."/>
            <person name="Young S.K."/>
            <person name="Zeng Q."/>
            <person name="Gargeya S."/>
            <person name="Fitzgerald M."/>
            <person name="Haas B."/>
            <person name="Abouelleil A."/>
            <person name="Alvarado L."/>
            <person name="Arachchi H.M."/>
            <person name="Berlin A."/>
            <person name="Chapman S.B."/>
            <person name="Goldberg J."/>
            <person name="Griggs A."/>
            <person name="Gujja S."/>
            <person name="Hansen M."/>
            <person name="Howarth C."/>
            <person name="Imamovic A."/>
            <person name="Larimer J."/>
            <person name="McCowen C."/>
            <person name="Montmayeur A."/>
            <person name="Murphy C."/>
            <person name="Neiman D."/>
            <person name="Pearson M."/>
            <person name="Priest M."/>
            <person name="Roberts A."/>
            <person name="Saif S."/>
            <person name="Shea T."/>
            <person name="Sisk P."/>
            <person name="Sykes S."/>
            <person name="Wortman J."/>
            <person name="Nusbaum C."/>
            <person name="Birren B."/>
        </authorList>
    </citation>
    <scope>NUCLEOTIDE SEQUENCE [LARGE SCALE GENOMIC DNA]</scope>
    <source>
        <strain evidence="4 5">VS20</strain>
    </source>
</reference>
<dbReference type="Pfam" id="PF07258">
    <property type="entry name" value="COMM_domain"/>
    <property type="match status" value="1"/>
</dbReference>
<dbReference type="GeneID" id="19951641"/>
<dbReference type="RefSeq" id="XP_008615152.1">
    <property type="nucleotide sequence ID" value="XM_008616930.1"/>
</dbReference>
<dbReference type="GO" id="GO:0005634">
    <property type="term" value="C:nucleus"/>
    <property type="evidence" value="ECO:0007669"/>
    <property type="project" value="TreeGrafter"/>
</dbReference>
<organism evidence="4 5">
    <name type="scientific">Saprolegnia diclina (strain VS20)</name>
    <dbReference type="NCBI Taxonomy" id="1156394"/>
    <lineage>
        <taxon>Eukaryota</taxon>
        <taxon>Sar</taxon>
        <taxon>Stramenopiles</taxon>
        <taxon>Oomycota</taxon>
        <taxon>Saprolegniomycetes</taxon>
        <taxon>Saprolegniales</taxon>
        <taxon>Saprolegniaceae</taxon>
        <taxon>Saprolegnia</taxon>
    </lineage>
</organism>
<dbReference type="PANTHER" id="PTHR15666:SF1">
    <property type="entry name" value="COMM DOMAIN-CONTAINING PROTEIN 5"/>
    <property type="match status" value="1"/>
</dbReference>
<keyword evidence="5" id="KW-1185">Reference proteome</keyword>
<dbReference type="eggNOG" id="ENOG502RCJ6">
    <property type="taxonomic scope" value="Eukaryota"/>
</dbReference>
<proteinExistence type="inferred from homology"/>